<organism evidence="3 4">
    <name type="scientific">Bacillus mycoides</name>
    <dbReference type="NCBI Taxonomy" id="1405"/>
    <lineage>
        <taxon>Bacteria</taxon>
        <taxon>Bacillati</taxon>
        <taxon>Bacillota</taxon>
        <taxon>Bacilli</taxon>
        <taxon>Bacillales</taxon>
        <taxon>Bacillaceae</taxon>
        <taxon>Bacillus</taxon>
        <taxon>Bacillus cereus group</taxon>
    </lineage>
</organism>
<evidence type="ECO:0000313" key="3">
    <source>
        <dbReference type="EMBL" id="OFD71785.1"/>
    </source>
</evidence>
<evidence type="ECO:0000313" key="4">
    <source>
        <dbReference type="Proteomes" id="UP000175706"/>
    </source>
</evidence>
<dbReference type="InterPro" id="IPR001387">
    <property type="entry name" value="Cro/C1-type_HTH"/>
</dbReference>
<protein>
    <recommendedName>
        <fullName evidence="2">HTH cro/C1-type domain-containing protein</fullName>
    </recommendedName>
</protein>
<evidence type="ECO:0000259" key="2">
    <source>
        <dbReference type="PROSITE" id="PS50943"/>
    </source>
</evidence>
<reference evidence="3 4" key="1">
    <citation type="submission" date="2016-05" db="EMBL/GenBank/DDBJ databases">
        <title>Bacillus thuringiensis and Bacillus weihenstephanensis as novel biocontrol agents of wilt causing Verticillium species.</title>
        <authorList>
            <person name="Hollensteiner J."/>
            <person name="Wemheuer F."/>
            <person name="Harting R."/>
            <person name="Kolarzyk A."/>
            <person name="Diaz-Valerio S."/>
            <person name="Poehlein A."/>
            <person name="Brzuszkiewicz E."/>
            <person name="Nesemann K."/>
            <person name="Braus-Stromeyer S."/>
            <person name="Braus G."/>
            <person name="Daniel R."/>
            <person name="Liesegang H."/>
        </authorList>
    </citation>
    <scope>NUCLEOTIDE SEQUENCE [LARGE SCALE GENOMIC DNA]</scope>
    <source>
        <strain evidence="3 4">GOE8</strain>
    </source>
</reference>
<dbReference type="InterPro" id="IPR010982">
    <property type="entry name" value="Lambda_DNA-bd_dom_sf"/>
</dbReference>
<proteinExistence type="predicted"/>
<dbReference type="Gene3D" id="1.10.260.40">
    <property type="entry name" value="lambda repressor-like DNA-binding domains"/>
    <property type="match status" value="1"/>
</dbReference>
<feature type="domain" description="HTH cro/C1-type" evidence="2">
    <location>
        <begin position="7"/>
        <end position="61"/>
    </location>
</feature>
<dbReference type="CDD" id="cd00093">
    <property type="entry name" value="HTH_XRE"/>
    <property type="match status" value="1"/>
</dbReference>
<dbReference type="SUPFAM" id="SSF47413">
    <property type="entry name" value="lambda repressor-like DNA-binding domains"/>
    <property type="match status" value="1"/>
</dbReference>
<comment type="caution">
    <text evidence="3">The sequence shown here is derived from an EMBL/GenBank/DDBJ whole genome shotgun (WGS) entry which is preliminary data.</text>
</comment>
<gene>
    <name evidence="3" type="ORF">BWGOE8_50550</name>
</gene>
<dbReference type="SMART" id="SM00530">
    <property type="entry name" value="HTH_XRE"/>
    <property type="match status" value="1"/>
</dbReference>
<dbReference type="GO" id="GO:0003677">
    <property type="term" value="F:DNA binding"/>
    <property type="evidence" value="ECO:0007669"/>
    <property type="project" value="UniProtKB-KW"/>
</dbReference>
<name>A0A1E8AZZ9_BACMY</name>
<dbReference type="EMBL" id="LXLT01000067">
    <property type="protein sequence ID" value="OFD71785.1"/>
    <property type="molecule type" value="Genomic_DNA"/>
</dbReference>
<dbReference type="Pfam" id="PF01381">
    <property type="entry name" value="HTH_3"/>
    <property type="match status" value="1"/>
</dbReference>
<sequence>MRLQNRVREFRAKHRLSQGELGKAIGSSRQTISLIERGDYAPSIVLSLKIAQIFGAPVEEIFMLVEGEDGDGE</sequence>
<dbReference type="PANTHER" id="PTHR46558:SF12">
    <property type="entry name" value="DNA-BINDING PROTEIN"/>
    <property type="match status" value="1"/>
</dbReference>
<dbReference type="PATRIC" id="fig|86662.25.peg.5183"/>
<dbReference type="PANTHER" id="PTHR46558">
    <property type="entry name" value="TRACRIPTIONAL REGULATORY PROTEIN-RELATED-RELATED"/>
    <property type="match status" value="1"/>
</dbReference>
<dbReference type="Proteomes" id="UP000175706">
    <property type="component" value="Unassembled WGS sequence"/>
</dbReference>
<dbReference type="AlphaFoldDB" id="A0A1E8AZZ9"/>
<dbReference type="RefSeq" id="WP_070145386.1">
    <property type="nucleotide sequence ID" value="NZ_LXLT01000067.1"/>
</dbReference>
<dbReference type="PROSITE" id="PS50943">
    <property type="entry name" value="HTH_CROC1"/>
    <property type="match status" value="1"/>
</dbReference>
<evidence type="ECO:0000256" key="1">
    <source>
        <dbReference type="ARBA" id="ARBA00023125"/>
    </source>
</evidence>
<keyword evidence="1" id="KW-0238">DNA-binding</keyword>
<accession>A0A1E8AZZ9</accession>